<evidence type="ECO:0000313" key="1">
    <source>
        <dbReference type="EMBL" id="NCH88973.1"/>
    </source>
</evidence>
<reference evidence="1" key="1">
    <citation type="submission" date="2018-11" db="EMBL/GenBank/DDBJ databases">
        <title>Genomics analysis of Putative Virulence Factors on Adhesion and Cytotoxicity for Cronobacter spp.</title>
        <authorList>
            <person name="Cui J."/>
        </authorList>
    </citation>
    <scope>NUCLEOTIDE SEQUENCE</scope>
    <source>
        <strain evidence="1">SD69</strain>
    </source>
</reference>
<protein>
    <submittedName>
        <fullName evidence="1">DUF1493 family protein</fullName>
    </submittedName>
</protein>
<proteinExistence type="predicted"/>
<organism evidence="1 2">
    <name type="scientific">Cronobacter dublinensis</name>
    <dbReference type="NCBI Taxonomy" id="413497"/>
    <lineage>
        <taxon>Bacteria</taxon>
        <taxon>Pseudomonadati</taxon>
        <taxon>Pseudomonadota</taxon>
        <taxon>Gammaproteobacteria</taxon>
        <taxon>Enterobacterales</taxon>
        <taxon>Enterobacteriaceae</taxon>
        <taxon>Cronobacter</taxon>
    </lineage>
</organism>
<gene>
    <name evidence="1" type="ORF">EHJ13_16260</name>
</gene>
<comment type="caution">
    <text evidence="1">The sequence shown here is derived from an EMBL/GenBank/DDBJ whole genome shotgun (WGS) entry which is preliminary data.</text>
</comment>
<sequence>MTINMLVSSVRCGKWLYK</sequence>
<dbReference type="EMBL" id="RPBY01000006">
    <property type="protein sequence ID" value="NCH88973.1"/>
    <property type="molecule type" value="Genomic_DNA"/>
</dbReference>
<evidence type="ECO:0000313" key="2">
    <source>
        <dbReference type="Proteomes" id="UP000778262"/>
    </source>
</evidence>
<name>A0A9Q4XL31_9ENTR</name>
<dbReference type="Proteomes" id="UP000778262">
    <property type="component" value="Unassembled WGS sequence"/>
</dbReference>
<dbReference type="AlphaFoldDB" id="A0A9Q4XL31"/>
<accession>A0A9Q4XL31</accession>